<evidence type="ECO:0000259" key="15">
    <source>
        <dbReference type="PROSITE" id="PS51163"/>
    </source>
</evidence>
<evidence type="ECO:0000256" key="13">
    <source>
        <dbReference type="PIRNR" id="PIRNR004930"/>
    </source>
</evidence>
<keyword evidence="6 13" id="KW-0808">Transferase</keyword>
<dbReference type="PANTHER" id="PTHR17490:SF16">
    <property type="entry name" value="THREONYLCARBAMOYL-AMP SYNTHASE"/>
    <property type="match status" value="1"/>
</dbReference>
<evidence type="ECO:0000256" key="8">
    <source>
        <dbReference type="ARBA" id="ARBA00022695"/>
    </source>
</evidence>
<dbReference type="EMBL" id="ARZA01000021">
    <property type="protein sequence ID" value="EOD01761.1"/>
    <property type="molecule type" value="Genomic_DNA"/>
</dbReference>
<dbReference type="PATRIC" id="fig|1304284.3.peg.148"/>
<dbReference type="InterPro" id="IPR050156">
    <property type="entry name" value="TC-AMP_synthase_SUA5"/>
</dbReference>
<dbReference type="Pfam" id="PF03481">
    <property type="entry name" value="Sua5_C"/>
    <property type="match status" value="1"/>
</dbReference>
<feature type="binding site" evidence="14">
    <location>
        <position position="156"/>
    </location>
    <ligand>
        <name>ATP</name>
        <dbReference type="ChEBI" id="CHEBI:30616"/>
    </ligand>
</feature>
<dbReference type="PANTHER" id="PTHR17490">
    <property type="entry name" value="SUA5"/>
    <property type="match status" value="1"/>
</dbReference>
<feature type="binding site" evidence="14">
    <location>
        <position position="122"/>
    </location>
    <ligand>
        <name>L-threonine</name>
        <dbReference type="ChEBI" id="CHEBI:57926"/>
    </ligand>
</feature>
<dbReference type="GO" id="GO:0003725">
    <property type="term" value="F:double-stranded RNA binding"/>
    <property type="evidence" value="ECO:0007669"/>
    <property type="project" value="UniProtKB-UniRule"/>
</dbReference>
<evidence type="ECO:0000256" key="9">
    <source>
        <dbReference type="ARBA" id="ARBA00022741"/>
    </source>
</evidence>
<keyword evidence="7 13" id="KW-0819">tRNA processing</keyword>
<dbReference type="GO" id="GO:0005737">
    <property type="term" value="C:cytoplasm"/>
    <property type="evidence" value="ECO:0007669"/>
    <property type="project" value="UniProtKB-SubCell"/>
</dbReference>
<dbReference type="InterPro" id="IPR005145">
    <property type="entry name" value="Sua5_C"/>
</dbReference>
<evidence type="ECO:0000313" key="17">
    <source>
        <dbReference type="Proteomes" id="UP000013378"/>
    </source>
</evidence>
<dbReference type="InterPro" id="IPR010923">
    <property type="entry name" value="T(6)A37_SUA5"/>
</dbReference>
<comment type="similarity">
    <text evidence="2 13">Belongs to the SUA5 family.</text>
</comment>
<evidence type="ECO:0000256" key="11">
    <source>
        <dbReference type="ARBA" id="ARBA00029774"/>
    </source>
</evidence>
<dbReference type="PIRSF" id="PIRSF004930">
    <property type="entry name" value="Tln_factor_SUA5"/>
    <property type="match status" value="1"/>
</dbReference>
<keyword evidence="10 13" id="KW-0067">ATP-binding</keyword>
<evidence type="ECO:0000256" key="7">
    <source>
        <dbReference type="ARBA" id="ARBA00022694"/>
    </source>
</evidence>
<dbReference type="EC" id="2.7.7.87" evidence="3 13"/>
<evidence type="ECO:0000256" key="10">
    <source>
        <dbReference type="ARBA" id="ARBA00022840"/>
    </source>
</evidence>
<dbReference type="Gene3D" id="3.40.50.11030">
    <property type="entry name" value="Threonylcarbamoyl-AMP synthase, C-terminal domain"/>
    <property type="match status" value="1"/>
</dbReference>
<feature type="binding site" evidence="14">
    <location>
        <position position="186"/>
    </location>
    <ligand>
        <name>L-threonine</name>
        <dbReference type="ChEBI" id="CHEBI:57926"/>
    </ligand>
</feature>
<feature type="binding site" evidence="14">
    <location>
        <position position="72"/>
    </location>
    <ligand>
        <name>L-threonine</name>
        <dbReference type="ChEBI" id="CHEBI:57926"/>
    </ligand>
</feature>
<dbReference type="PROSITE" id="PS51163">
    <property type="entry name" value="YRDC"/>
    <property type="match status" value="1"/>
</dbReference>
<dbReference type="AlphaFoldDB" id="R1CSY2"/>
<reference evidence="16 17" key="1">
    <citation type="journal article" date="2015" name="Geomicrobiol. J.">
        <title>Caldisalinibacter kiritimatiensis gen. nov., sp. nov., a moderately thermohalophilic thiosulfate-reducing bacterium from a hypersaline microbial mat.</title>
        <authorList>
            <person name="Ben Hania W."/>
            <person name="Joseph M."/>
            <person name="Fiebig A."/>
            <person name="Bunk B."/>
            <person name="Klenk H.-P."/>
            <person name="Fardeau M.-L."/>
            <person name="Spring S."/>
        </authorList>
    </citation>
    <scope>NUCLEOTIDE SEQUENCE [LARGE SCALE GENOMIC DNA]</scope>
    <source>
        <strain evidence="16 17">L21-TH-D2</strain>
    </source>
</reference>
<dbReference type="Pfam" id="PF01300">
    <property type="entry name" value="Sua5_yciO_yrdC"/>
    <property type="match status" value="1"/>
</dbReference>
<keyword evidence="5 13" id="KW-0963">Cytoplasm</keyword>
<dbReference type="GO" id="GO:0000049">
    <property type="term" value="F:tRNA binding"/>
    <property type="evidence" value="ECO:0007669"/>
    <property type="project" value="TreeGrafter"/>
</dbReference>
<proteinExistence type="inferred from homology"/>
<keyword evidence="17" id="KW-1185">Reference proteome</keyword>
<evidence type="ECO:0000256" key="12">
    <source>
        <dbReference type="ARBA" id="ARBA00048366"/>
    </source>
</evidence>
<comment type="catalytic activity">
    <reaction evidence="12 13">
        <text>L-threonine + hydrogencarbonate + ATP = L-threonylcarbamoyladenylate + diphosphate + H2O</text>
        <dbReference type="Rhea" id="RHEA:36407"/>
        <dbReference type="ChEBI" id="CHEBI:15377"/>
        <dbReference type="ChEBI" id="CHEBI:17544"/>
        <dbReference type="ChEBI" id="CHEBI:30616"/>
        <dbReference type="ChEBI" id="CHEBI:33019"/>
        <dbReference type="ChEBI" id="CHEBI:57926"/>
        <dbReference type="ChEBI" id="CHEBI:73682"/>
        <dbReference type="EC" id="2.7.7.87"/>
    </reaction>
</comment>
<evidence type="ECO:0000256" key="14">
    <source>
        <dbReference type="PIRSR" id="PIRSR004930-1"/>
    </source>
</evidence>
<dbReference type="eggNOG" id="COG0009">
    <property type="taxonomic scope" value="Bacteria"/>
</dbReference>
<comment type="function">
    <text evidence="13">Required for the formation of a threonylcarbamoyl group on adenosine at position 37 (t(6)A37) in tRNAs that read codons beginning with adenine.</text>
</comment>
<evidence type="ECO:0000256" key="6">
    <source>
        <dbReference type="ARBA" id="ARBA00022679"/>
    </source>
</evidence>
<evidence type="ECO:0000256" key="1">
    <source>
        <dbReference type="ARBA" id="ARBA00004496"/>
    </source>
</evidence>
<keyword evidence="9 13" id="KW-0547">Nucleotide-binding</keyword>
<feature type="binding site" evidence="14">
    <location>
        <position position="40"/>
    </location>
    <ligand>
        <name>L-threonine</name>
        <dbReference type="ChEBI" id="CHEBI:57926"/>
    </ligand>
</feature>
<dbReference type="InterPro" id="IPR038385">
    <property type="entry name" value="Sua5/YwlC_C"/>
</dbReference>
<feature type="binding site" evidence="14">
    <location>
        <position position="146"/>
    </location>
    <ligand>
        <name>L-threonine</name>
        <dbReference type="ChEBI" id="CHEBI:57926"/>
    </ligand>
</feature>
<feature type="binding site" evidence="14">
    <location>
        <position position="126"/>
    </location>
    <ligand>
        <name>L-threonine</name>
        <dbReference type="ChEBI" id="CHEBI:57926"/>
    </ligand>
</feature>
<protein>
    <recommendedName>
        <fullName evidence="4 13">Threonylcarbamoyl-AMP synthase</fullName>
        <shortName evidence="13">TC-AMP synthase</shortName>
        <ecNumber evidence="3 13">2.7.7.87</ecNumber>
    </recommendedName>
    <alternativeName>
        <fullName evidence="11 13">L-threonylcarbamoyladenylate synthase</fullName>
    </alternativeName>
</protein>
<organism evidence="16 17">
    <name type="scientific">Caldisalinibacter kiritimatiensis</name>
    <dbReference type="NCBI Taxonomy" id="1304284"/>
    <lineage>
        <taxon>Bacteria</taxon>
        <taxon>Bacillati</taxon>
        <taxon>Bacillota</taxon>
        <taxon>Tissierellia</taxon>
        <taxon>Tissierellales</taxon>
        <taxon>Thermohalobacteraceae</taxon>
        <taxon>Caldisalinibacter</taxon>
    </lineage>
</organism>
<dbReference type="GO" id="GO:0006450">
    <property type="term" value="P:regulation of translational fidelity"/>
    <property type="evidence" value="ECO:0007669"/>
    <property type="project" value="TreeGrafter"/>
</dbReference>
<dbReference type="OrthoDB" id="9814580at2"/>
<evidence type="ECO:0000256" key="2">
    <source>
        <dbReference type="ARBA" id="ARBA00007663"/>
    </source>
</evidence>
<dbReference type="GO" id="GO:0061710">
    <property type="term" value="F:L-threonylcarbamoyladenylate synthase"/>
    <property type="evidence" value="ECO:0007669"/>
    <property type="project" value="UniProtKB-EC"/>
</dbReference>
<evidence type="ECO:0000313" key="16">
    <source>
        <dbReference type="EMBL" id="EOD01761.1"/>
    </source>
</evidence>
<dbReference type="STRING" id="1304284.L21TH_0150"/>
<feature type="binding site" evidence="14">
    <location>
        <position position="148"/>
    </location>
    <ligand>
        <name>ATP</name>
        <dbReference type="ChEBI" id="CHEBI:30616"/>
    </ligand>
</feature>
<accession>R1CSY2</accession>
<keyword evidence="8 13" id="KW-0548">Nucleotidyltransferase</keyword>
<name>R1CSY2_9FIRM</name>
<comment type="caution">
    <text evidence="16">The sequence shown here is derived from an EMBL/GenBank/DDBJ whole genome shotgun (WGS) entry which is preliminary data.</text>
</comment>
<feature type="binding site" evidence="14">
    <location>
        <position position="200"/>
    </location>
    <ligand>
        <name>ATP</name>
        <dbReference type="ChEBI" id="CHEBI:30616"/>
    </ligand>
</feature>
<dbReference type="RefSeq" id="WP_006306270.1">
    <property type="nucleotide sequence ID" value="NZ_ARZA01000021.1"/>
</dbReference>
<feature type="domain" description="YrdC-like" evidence="15">
    <location>
        <begin position="18"/>
        <end position="204"/>
    </location>
</feature>
<feature type="binding site" evidence="14">
    <location>
        <position position="241"/>
    </location>
    <ligand>
        <name>ATP</name>
        <dbReference type="ChEBI" id="CHEBI:30616"/>
    </ligand>
</feature>
<comment type="subcellular location">
    <subcellularLocation>
        <location evidence="1 13">Cytoplasm</location>
    </subcellularLocation>
</comment>
<feature type="binding site" evidence="14">
    <location>
        <position position="63"/>
    </location>
    <ligand>
        <name>ATP</name>
        <dbReference type="ChEBI" id="CHEBI:30616"/>
    </ligand>
</feature>
<dbReference type="InterPro" id="IPR006070">
    <property type="entry name" value="Sua5-like_dom"/>
</dbReference>
<dbReference type="GO" id="GO:0008033">
    <property type="term" value="P:tRNA processing"/>
    <property type="evidence" value="ECO:0007669"/>
    <property type="project" value="UniProtKB-KW"/>
</dbReference>
<gene>
    <name evidence="16" type="ORF">L21TH_0150</name>
</gene>
<dbReference type="SUPFAM" id="SSF55821">
    <property type="entry name" value="YrdC/RibB"/>
    <property type="match status" value="1"/>
</dbReference>
<dbReference type="FunFam" id="3.40.50.11030:FF:000001">
    <property type="entry name" value="Threonylcarbamoyl-AMP synthase"/>
    <property type="match status" value="1"/>
</dbReference>
<dbReference type="InterPro" id="IPR017945">
    <property type="entry name" value="DHBP_synth_RibB-like_a/b_dom"/>
</dbReference>
<dbReference type="FunFam" id="3.90.870.10:FF:000008">
    <property type="entry name" value="Threonylcarbamoyl-AMP synthase"/>
    <property type="match status" value="1"/>
</dbReference>
<feature type="binding site" evidence="14">
    <location>
        <position position="67"/>
    </location>
    <ligand>
        <name>ATP</name>
        <dbReference type="ChEBI" id="CHEBI:30616"/>
    </ligand>
</feature>
<dbReference type="NCBIfam" id="TIGR00057">
    <property type="entry name" value="L-threonylcarbamoyladenylate synthase"/>
    <property type="match status" value="1"/>
</dbReference>
<evidence type="ECO:0000256" key="5">
    <source>
        <dbReference type="ARBA" id="ARBA00022490"/>
    </source>
</evidence>
<sequence>MKVLKTKVLKIDINNLEKQKIEQGAEILKRGGTVAFPTETVYGLGANALDEKAISKIFKAKGRPQDNPLIVHIAEIEQLYDIVEEVPQRALDLIERFWPGPLTIIFKKNSKVPDRITGGLSTVAIRMPNHPIALKLIKEANLPIAAPSANTSGRPSPTDASHVIEDLTGKIDMIIDGGATGIGVESTVLDLSTEIPTILRPGGVTKEDLLTIFPKVEFDPALELKNKNIIPKSPGQKYRHYSPEAEMIIVTGEIHNMIEKINELTSEYQKEGKKVGIIATNQTKDKYNNENLIVVGDRRKLETISRNLFKTLREFDKIGVDIIIAEGVTEEGLGKAIMNRMNKAAGGRVIKIN</sequence>
<evidence type="ECO:0000256" key="3">
    <source>
        <dbReference type="ARBA" id="ARBA00012584"/>
    </source>
</evidence>
<dbReference type="Proteomes" id="UP000013378">
    <property type="component" value="Unassembled WGS sequence"/>
</dbReference>
<dbReference type="GO" id="GO:0005524">
    <property type="term" value="F:ATP binding"/>
    <property type="evidence" value="ECO:0007669"/>
    <property type="project" value="UniProtKB-UniRule"/>
</dbReference>
<evidence type="ECO:0000256" key="4">
    <source>
        <dbReference type="ARBA" id="ARBA00015492"/>
    </source>
</evidence>
<dbReference type="Gene3D" id="3.90.870.10">
    <property type="entry name" value="DHBP synthase"/>
    <property type="match status" value="1"/>
</dbReference>